<dbReference type="Proteomes" id="UP000683360">
    <property type="component" value="Unassembled WGS sequence"/>
</dbReference>
<dbReference type="EMBL" id="CAJPWZ010002438">
    <property type="protein sequence ID" value="CAG2238452.1"/>
    <property type="molecule type" value="Genomic_DNA"/>
</dbReference>
<accession>A0A8S3TY02</accession>
<dbReference type="AlphaFoldDB" id="A0A8S3TY02"/>
<dbReference type="OrthoDB" id="5988483at2759"/>
<protein>
    <submittedName>
        <fullName evidence="1">Uncharacterized protein</fullName>
    </submittedName>
</protein>
<gene>
    <name evidence="1" type="ORF">MEDL_50862</name>
</gene>
<proteinExistence type="predicted"/>
<name>A0A8S3TY02_MYTED</name>
<organism evidence="1 2">
    <name type="scientific">Mytilus edulis</name>
    <name type="common">Blue mussel</name>
    <dbReference type="NCBI Taxonomy" id="6550"/>
    <lineage>
        <taxon>Eukaryota</taxon>
        <taxon>Metazoa</taxon>
        <taxon>Spiralia</taxon>
        <taxon>Lophotrochozoa</taxon>
        <taxon>Mollusca</taxon>
        <taxon>Bivalvia</taxon>
        <taxon>Autobranchia</taxon>
        <taxon>Pteriomorphia</taxon>
        <taxon>Mytilida</taxon>
        <taxon>Mytiloidea</taxon>
        <taxon>Mytilidae</taxon>
        <taxon>Mytilinae</taxon>
        <taxon>Mytilus</taxon>
    </lineage>
</organism>
<keyword evidence="2" id="KW-1185">Reference proteome</keyword>
<sequence length="218" mass="24909">MICSKRPSYGGKTAHIIYSAKHTKTDLVQLIAEKKNSKLPNDIDDYQGNLSDIPSDIQNLTNLSICELRHSGTKDELVMREKITDTVETSPTAQMKWNLLSRYTNESSWWAGRLDKHVLITCGEGIVTKNRTCQLFVSIRTYLFSQNGGSSLGITHMLYYVWRRYHQEQANNLSLRKKVLFLVNGGRALGIIPHDLLRVAKAVTKNRTSRHNHHDKKM</sequence>
<reference evidence="1" key="1">
    <citation type="submission" date="2021-03" db="EMBL/GenBank/DDBJ databases">
        <authorList>
            <person name="Bekaert M."/>
        </authorList>
    </citation>
    <scope>NUCLEOTIDE SEQUENCE</scope>
</reference>
<evidence type="ECO:0000313" key="1">
    <source>
        <dbReference type="EMBL" id="CAG2238452.1"/>
    </source>
</evidence>
<evidence type="ECO:0000313" key="2">
    <source>
        <dbReference type="Proteomes" id="UP000683360"/>
    </source>
</evidence>
<comment type="caution">
    <text evidence="1">The sequence shown here is derived from an EMBL/GenBank/DDBJ whole genome shotgun (WGS) entry which is preliminary data.</text>
</comment>